<reference evidence="1" key="1">
    <citation type="submission" date="2021-04" db="EMBL/GenBank/DDBJ databases">
        <authorList>
            <person name="Hartkoorn R.C."/>
            <person name="Beaudoing E."/>
            <person name="Hot D."/>
        </authorList>
    </citation>
    <scope>NUCLEOTIDE SEQUENCE</scope>
    <source>
        <strain evidence="1">NRRL B-16292</strain>
    </source>
</reference>
<gene>
    <name evidence="1" type="ORF">Dfulv_16970</name>
</gene>
<proteinExistence type="predicted"/>
<reference evidence="1" key="2">
    <citation type="submission" date="2022-09" db="EMBL/GenBank/DDBJ databases">
        <title>Biosynthetic gene clusters of Dactylosporangioum fulvum.</title>
        <authorList>
            <person name="Caradec T."/>
        </authorList>
    </citation>
    <scope>NUCLEOTIDE SEQUENCE</scope>
    <source>
        <strain evidence="1">NRRL B-16292</strain>
    </source>
</reference>
<organism evidence="1 2">
    <name type="scientific">Dactylosporangium fulvum</name>
    <dbReference type="NCBI Taxonomy" id="53359"/>
    <lineage>
        <taxon>Bacteria</taxon>
        <taxon>Bacillati</taxon>
        <taxon>Actinomycetota</taxon>
        <taxon>Actinomycetes</taxon>
        <taxon>Micromonosporales</taxon>
        <taxon>Micromonosporaceae</taxon>
        <taxon>Dactylosporangium</taxon>
    </lineage>
</organism>
<accession>A0ABY5W740</accession>
<name>A0ABY5W740_9ACTN</name>
<dbReference type="EMBL" id="CP073720">
    <property type="protein sequence ID" value="UWP85840.1"/>
    <property type="molecule type" value="Genomic_DNA"/>
</dbReference>
<evidence type="ECO:0000313" key="2">
    <source>
        <dbReference type="Proteomes" id="UP001059617"/>
    </source>
</evidence>
<dbReference type="RefSeq" id="WP_259864153.1">
    <property type="nucleotide sequence ID" value="NZ_BAAAST010000197.1"/>
</dbReference>
<protein>
    <submittedName>
        <fullName evidence="1">Uncharacterized protein</fullName>
    </submittedName>
</protein>
<keyword evidence="2" id="KW-1185">Reference proteome</keyword>
<sequence length="103" mass="11077">MDASAGTSAALDGLRPADRDAYAAFVRIADDAERAAAITAWGRLRGNLRRPFTDLRNDALRRARDKAEQDGRKLTRLASLVGFDPSRLSRLAPKATDPKGAAA</sequence>
<dbReference type="Proteomes" id="UP001059617">
    <property type="component" value="Chromosome"/>
</dbReference>
<evidence type="ECO:0000313" key="1">
    <source>
        <dbReference type="EMBL" id="UWP85840.1"/>
    </source>
</evidence>